<gene>
    <name evidence="2" type="ORF">CBW57_17115</name>
    <name evidence="3" type="ORF">FOC37_06610</name>
</gene>
<dbReference type="InterPro" id="IPR021682">
    <property type="entry name" value="DUF2933"/>
</dbReference>
<reference evidence="2 4" key="1">
    <citation type="submission" date="2017-05" db="EMBL/GenBank/DDBJ databases">
        <title>Whole genome sequencing of Yersinia kristensenii.</title>
        <authorList>
            <person name="Campioni F."/>
        </authorList>
    </citation>
    <scope>NUCLEOTIDE SEQUENCE [LARGE SCALE GENOMIC DNA]</scope>
    <source>
        <strain evidence="2 4">CFSAN060536</strain>
    </source>
</reference>
<keyword evidence="5" id="KW-1185">Reference proteome</keyword>
<dbReference type="RefSeq" id="WP_050136383.1">
    <property type="nucleotide sequence ID" value="NZ_CBCPKE010000011.1"/>
</dbReference>
<sequence>MKNGTLALVALIAILVFALIREHWEHVAGYWPYLILLLCPLMHFFHGHGDGHNHKGKDSSDKK</sequence>
<organism evidence="2 4">
    <name type="scientific">Yersinia intermedia</name>
    <dbReference type="NCBI Taxonomy" id="631"/>
    <lineage>
        <taxon>Bacteria</taxon>
        <taxon>Pseudomonadati</taxon>
        <taxon>Pseudomonadota</taxon>
        <taxon>Gammaproteobacteria</taxon>
        <taxon>Enterobacterales</taxon>
        <taxon>Yersiniaceae</taxon>
        <taxon>Yersinia</taxon>
    </lineage>
</organism>
<proteinExistence type="predicted"/>
<evidence type="ECO:0000256" key="1">
    <source>
        <dbReference type="SAM" id="Phobius"/>
    </source>
</evidence>
<dbReference type="Proteomes" id="UP000196440">
    <property type="component" value="Unassembled WGS sequence"/>
</dbReference>
<evidence type="ECO:0000313" key="2">
    <source>
        <dbReference type="EMBL" id="OVZ84275.1"/>
    </source>
</evidence>
<reference evidence="3 5" key="2">
    <citation type="submission" date="2019-11" db="EMBL/GenBank/DDBJ databases">
        <title>FDA dAtabase for Regulatory Grade micrObial Sequences (FDA-ARGOS): Supporting development and validation of Infectious Disease Dx tests.</title>
        <authorList>
            <person name="Patel R."/>
            <person name="Rucinski S."/>
            <person name="Tallon L."/>
            <person name="Sadzewicz L."/>
            <person name="Vavikolanu K."/>
            <person name="Mehta A."/>
            <person name="Aluvathingal J."/>
            <person name="Nadendla S."/>
            <person name="Nandy P."/>
            <person name="Geyer C."/>
            <person name="Yan Y."/>
            <person name="Sichtig H."/>
        </authorList>
    </citation>
    <scope>NUCLEOTIDE SEQUENCE [LARGE SCALE GENOMIC DNA]</scope>
    <source>
        <strain evidence="3 5">FDAARGOS_729</strain>
    </source>
</reference>
<keyword evidence="1" id="KW-1133">Transmembrane helix</keyword>
<keyword evidence="1" id="KW-0472">Membrane</keyword>
<name>A0A208ZUX9_YERIN</name>
<feature type="transmembrane region" description="Helical" evidence="1">
    <location>
        <begin position="28"/>
        <end position="45"/>
    </location>
</feature>
<dbReference type="EMBL" id="CP046294">
    <property type="protein sequence ID" value="QGR70075.1"/>
    <property type="molecule type" value="Genomic_DNA"/>
</dbReference>
<dbReference type="Pfam" id="PF11666">
    <property type="entry name" value="DUF2933"/>
    <property type="match status" value="1"/>
</dbReference>
<accession>A0A208ZUX9</accession>
<dbReference type="GeneID" id="58045918"/>
<evidence type="ECO:0000313" key="5">
    <source>
        <dbReference type="Proteomes" id="UP000424966"/>
    </source>
</evidence>
<dbReference type="AlphaFoldDB" id="A0A208ZUX9"/>
<dbReference type="EMBL" id="NHOI01000027">
    <property type="protein sequence ID" value="OVZ84275.1"/>
    <property type="molecule type" value="Genomic_DNA"/>
</dbReference>
<dbReference type="Proteomes" id="UP000424966">
    <property type="component" value="Chromosome"/>
</dbReference>
<keyword evidence="1" id="KW-0812">Transmembrane</keyword>
<evidence type="ECO:0000313" key="4">
    <source>
        <dbReference type="Proteomes" id="UP000196440"/>
    </source>
</evidence>
<evidence type="ECO:0000313" key="3">
    <source>
        <dbReference type="EMBL" id="QGR70075.1"/>
    </source>
</evidence>
<protein>
    <submittedName>
        <fullName evidence="3">DUF2933 domain-containing protein</fullName>
    </submittedName>
</protein>